<gene>
    <name evidence="1" type="ORF">U0070_000209</name>
</gene>
<reference evidence="1 2" key="1">
    <citation type="journal article" date="2023" name="bioRxiv">
        <title>Conserved and derived expression patterns and positive selection on dental genes reveal complex evolutionary context of ever-growing rodent molars.</title>
        <authorList>
            <person name="Calamari Z.T."/>
            <person name="Song A."/>
            <person name="Cohen E."/>
            <person name="Akter M."/>
            <person name="Roy R.D."/>
            <person name="Hallikas O."/>
            <person name="Christensen M.M."/>
            <person name="Li P."/>
            <person name="Marangoni P."/>
            <person name="Jernvall J."/>
            <person name="Klein O.D."/>
        </authorList>
    </citation>
    <scope>NUCLEOTIDE SEQUENCE [LARGE SCALE GENOMIC DNA]</scope>
    <source>
        <strain evidence="1">V071</strain>
    </source>
</reference>
<keyword evidence="2" id="KW-1185">Reference proteome</keyword>
<proteinExistence type="predicted"/>
<name>A0AAW0J412_MYOGA</name>
<dbReference type="EMBL" id="JBBHLL010000066">
    <property type="protein sequence ID" value="KAK7821263.1"/>
    <property type="molecule type" value="Genomic_DNA"/>
</dbReference>
<dbReference type="AlphaFoldDB" id="A0AAW0J412"/>
<organism evidence="1 2">
    <name type="scientific">Myodes glareolus</name>
    <name type="common">Bank vole</name>
    <name type="synonym">Clethrionomys glareolus</name>
    <dbReference type="NCBI Taxonomy" id="447135"/>
    <lineage>
        <taxon>Eukaryota</taxon>
        <taxon>Metazoa</taxon>
        <taxon>Chordata</taxon>
        <taxon>Craniata</taxon>
        <taxon>Vertebrata</taxon>
        <taxon>Euteleostomi</taxon>
        <taxon>Mammalia</taxon>
        <taxon>Eutheria</taxon>
        <taxon>Euarchontoglires</taxon>
        <taxon>Glires</taxon>
        <taxon>Rodentia</taxon>
        <taxon>Myomorpha</taxon>
        <taxon>Muroidea</taxon>
        <taxon>Cricetidae</taxon>
        <taxon>Arvicolinae</taxon>
        <taxon>Myodes</taxon>
    </lineage>
</organism>
<feature type="non-terminal residue" evidence="1">
    <location>
        <position position="21"/>
    </location>
</feature>
<comment type="caution">
    <text evidence="1">The sequence shown here is derived from an EMBL/GenBank/DDBJ whole genome shotgun (WGS) entry which is preliminary data.</text>
</comment>
<sequence length="21" mass="2470">MDVQFEVVRKDEYITIENLGA</sequence>
<protein>
    <submittedName>
        <fullName evidence="1">Uncharacterized protein</fullName>
    </submittedName>
</protein>
<evidence type="ECO:0000313" key="2">
    <source>
        <dbReference type="Proteomes" id="UP001488838"/>
    </source>
</evidence>
<accession>A0AAW0J412</accession>
<evidence type="ECO:0000313" key="1">
    <source>
        <dbReference type="EMBL" id="KAK7821263.1"/>
    </source>
</evidence>
<dbReference type="Proteomes" id="UP001488838">
    <property type="component" value="Unassembled WGS sequence"/>
</dbReference>